<dbReference type="FunFam" id="3.10.10.10:FF:000007">
    <property type="entry name" value="Retrovirus-related Pol polyprotein from transposon 17.6-like Protein"/>
    <property type="match status" value="1"/>
</dbReference>
<dbReference type="Gene3D" id="3.10.10.10">
    <property type="entry name" value="HIV Type 1 Reverse Transcriptase, subunit A, domain 1"/>
    <property type="match status" value="1"/>
</dbReference>
<evidence type="ECO:0000256" key="3">
    <source>
        <dbReference type="ARBA" id="ARBA00022679"/>
    </source>
</evidence>
<evidence type="ECO:0000256" key="5">
    <source>
        <dbReference type="ARBA" id="ARBA00022722"/>
    </source>
</evidence>
<dbReference type="Pfam" id="PF00078">
    <property type="entry name" value="RVT_1"/>
    <property type="match status" value="1"/>
</dbReference>
<dbReference type="PANTHER" id="PTHR37984">
    <property type="entry name" value="PROTEIN CBG26694"/>
    <property type="match status" value="1"/>
</dbReference>
<dbReference type="InterPro" id="IPR041373">
    <property type="entry name" value="RT_RNaseH"/>
</dbReference>
<dbReference type="Proteomes" id="UP000030758">
    <property type="component" value="Unassembled WGS sequence"/>
</dbReference>
<keyword evidence="7" id="KW-0378">Hydrolase</keyword>
<organism evidence="11">
    <name type="scientific">Trichuris suis</name>
    <name type="common">pig whipworm</name>
    <dbReference type="NCBI Taxonomy" id="68888"/>
    <lineage>
        <taxon>Eukaryota</taxon>
        <taxon>Metazoa</taxon>
        <taxon>Ecdysozoa</taxon>
        <taxon>Nematoda</taxon>
        <taxon>Enoplea</taxon>
        <taxon>Dorylaimia</taxon>
        <taxon>Trichinellida</taxon>
        <taxon>Trichuridae</taxon>
        <taxon>Trichuris</taxon>
    </lineage>
</organism>
<dbReference type="GO" id="GO:0008233">
    <property type="term" value="F:peptidase activity"/>
    <property type="evidence" value="ECO:0007669"/>
    <property type="project" value="UniProtKB-KW"/>
</dbReference>
<dbReference type="AlphaFoldDB" id="A0A085MT08"/>
<dbReference type="PANTHER" id="PTHR37984:SF5">
    <property type="entry name" value="PROTEIN NYNRIN-LIKE"/>
    <property type="match status" value="1"/>
</dbReference>
<dbReference type="FunFam" id="3.30.420.10:FF:000032">
    <property type="entry name" value="Retrovirus-related Pol polyprotein from transposon 297-like Protein"/>
    <property type="match status" value="1"/>
</dbReference>
<dbReference type="SUPFAM" id="SSF53098">
    <property type="entry name" value="Ribonuclease H-like"/>
    <property type="match status" value="1"/>
</dbReference>
<dbReference type="SUPFAM" id="SSF56672">
    <property type="entry name" value="DNA/RNA polymerases"/>
    <property type="match status" value="1"/>
</dbReference>
<dbReference type="Pfam" id="PF00665">
    <property type="entry name" value="rve"/>
    <property type="match status" value="1"/>
</dbReference>
<keyword evidence="6" id="KW-0255">Endonuclease</keyword>
<feature type="domain" description="Reverse transcriptase" evidence="9">
    <location>
        <begin position="210"/>
        <end position="394"/>
    </location>
</feature>
<dbReference type="InterPro" id="IPR043128">
    <property type="entry name" value="Rev_trsase/Diguanyl_cyclase"/>
</dbReference>
<dbReference type="InterPro" id="IPR043502">
    <property type="entry name" value="DNA/RNA_pol_sf"/>
</dbReference>
<dbReference type="GO" id="GO:0006508">
    <property type="term" value="P:proteolysis"/>
    <property type="evidence" value="ECO:0007669"/>
    <property type="project" value="UniProtKB-KW"/>
</dbReference>
<dbReference type="InterPro" id="IPR036397">
    <property type="entry name" value="RNaseH_sf"/>
</dbReference>
<dbReference type="EC" id="2.7.7.49" evidence="1"/>
<keyword evidence="2" id="KW-0645">Protease</keyword>
<dbReference type="GO" id="GO:0004519">
    <property type="term" value="F:endonuclease activity"/>
    <property type="evidence" value="ECO:0007669"/>
    <property type="project" value="UniProtKB-KW"/>
</dbReference>
<dbReference type="GO" id="GO:0003964">
    <property type="term" value="F:RNA-directed DNA polymerase activity"/>
    <property type="evidence" value="ECO:0007669"/>
    <property type="project" value="UniProtKB-KW"/>
</dbReference>
<evidence type="ECO:0000313" key="11">
    <source>
        <dbReference type="EMBL" id="KFD60354.1"/>
    </source>
</evidence>
<dbReference type="Pfam" id="PF17917">
    <property type="entry name" value="RT_RNaseH"/>
    <property type="match status" value="1"/>
</dbReference>
<keyword evidence="8" id="KW-0695">RNA-directed DNA polymerase</keyword>
<feature type="domain" description="Integrase catalytic" evidence="10">
    <location>
        <begin position="719"/>
        <end position="879"/>
    </location>
</feature>
<keyword evidence="4" id="KW-0548">Nucleotidyltransferase</keyword>
<sequence>MFMLDYRYGVSLSRWLYLCACSKSVALQLVTRYTMTSQDSATVAGVAVKLPPFWPHAPKLWFAQAEAQFHLRGITSSLTQFYYTIAALPDNVAADVDDLLKPRHLMIDFDLGKLMRWSFIIADVLRPILGADFLRHYNLLVDMNQHRHVDGATFTTAAGSLSATVTNALHGLHLPPNRGAALLARFPSLTSCMASNDPVLHTTRHYITTVGPPVFSRPRRLPPEKLRVAKHEFEIMAQMARYMAPVRRYRRLNMVTVPDRYPIPHIHDVTDKLFGKRIFSKIDLVRAYQQIPVHAPDVPKTAIITPFGLYEYVRMPFGLRNAAQTFQRFIDEVIRGLDFCYAYLDDILVASQSEAEHEAHLTQLFQRLNDHGVRLNPDKCMFYAAELDFLGCHISPQGIRPLDSKVVAIREFPQPTTVQELRQFLACVNFYRRFIPRAAVLLSPLERLLAAHSKDGRLILPSHVPEAFETAKQALAEAALLTYPVGHGAIQRSQQTKRARRGKKPRECRYSAFGRELLAIYLSIRHFRHWLEGRQFTILTDHKPIVQAIQRGSGNHNPRETRQLDYITSFSVDVRHIKGRENAVADALSRAAIGSLSTILDSANVRELAEAQQCDQELVKVKNNTSLQLRLLNLQDLGVRVWCDVSRGRVRLYVPEALRRKVFSVLHSLSHPGIRGSRRLVAQHYVWPYMNRDVAKWVRCCLLCQRTKVQRHTQTPPSTFTIPDRCFDHVHLDIVGPLPSARGCSYLLTMIDRFTRWPEVVPIANTTAETVCRAFVSTSIQRFGVPTVITTDQGRQFQSALWQQLALSLGIALAPTSAYHPQANGIVERFHRHLKSALTAHAATTNRCIDALPLVMSGIQSTVKEDLRHAPAELVFGAPLRLPGVFFAEASRLEPSAQTDQLKIFFDSVRPTPTRVSKTTKWFIPRHLETCTHVFLRNDAVRPPLTPTYDGPFLVTRRTAKTVTLLFHDKLKTVSLDRVKPAFIDAADQKSSLPMNRPVTEAPTPEVVCHSRPQSTLSHDIFFPP</sequence>
<dbReference type="Gene3D" id="1.10.340.70">
    <property type="match status" value="1"/>
</dbReference>
<evidence type="ECO:0000256" key="1">
    <source>
        <dbReference type="ARBA" id="ARBA00012493"/>
    </source>
</evidence>
<dbReference type="EMBL" id="KL367673">
    <property type="protein sequence ID" value="KFD60354.1"/>
    <property type="molecule type" value="Genomic_DNA"/>
</dbReference>
<dbReference type="InterPro" id="IPR001584">
    <property type="entry name" value="Integrase_cat-core"/>
</dbReference>
<dbReference type="InterPro" id="IPR050951">
    <property type="entry name" value="Retrovirus_Pol_polyprotein"/>
</dbReference>
<evidence type="ECO:0000259" key="10">
    <source>
        <dbReference type="PROSITE" id="PS50994"/>
    </source>
</evidence>
<dbReference type="Gene3D" id="3.30.70.270">
    <property type="match status" value="2"/>
</dbReference>
<dbReference type="Pfam" id="PF23055">
    <property type="entry name" value="DUF7041"/>
    <property type="match status" value="1"/>
</dbReference>
<dbReference type="GO" id="GO:0042575">
    <property type="term" value="C:DNA polymerase complex"/>
    <property type="evidence" value="ECO:0007669"/>
    <property type="project" value="UniProtKB-ARBA"/>
</dbReference>
<evidence type="ECO:0000256" key="8">
    <source>
        <dbReference type="ARBA" id="ARBA00022918"/>
    </source>
</evidence>
<dbReference type="GO" id="GO:0003676">
    <property type="term" value="F:nucleic acid binding"/>
    <property type="evidence" value="ECO:0007669"/>
    <property type="project" value="InterPro"/>
</dbReference>
<evidence type="ECO:0000256" key="4">
    <source>
        <dbReference type="ARBA" id="ARBA00022695"/>
    </source>
</evidence>
<dbReference type="Pfam" id="PF17921">
    <property type="entry name" value="Integrase_H2C2"/>
    <property type="match status" value="1"/>
</dbReference>
<dbReference type="GO" id="GO:0015074">
    <property type="term" value="P:DNA integration"/>
    <property type="evidence" value="ECO:0007669"/>
    <property type="project" value="InterPro"/>
</dbReference>
<dbReference type="InterPro" id="IPR012337">
    <property type="entry name" value="RNaseH-like_sf"/>
</dbReference>
<dbReference type="Gene3D" id="3.30.420.10">
    <property type="entry name" value="Ribonuclease H-like superfamily/Ribonuclease H"/>
    <property type="match status" value="1"/>
</dbReference>
<gene>
    <name evidence="11" type="ORF">M514_27464</name>
</gene>
<dbReference type="InterPro" id="IPR041588">
    <property type="entry name" value="Integrase_H2C2"/>
</dbReference>
<reference evidence="11" key="1">
    <citation type="journal article" date="2014" name="Nat. Genet.">
        <title>Genome and transcriptome of the porcine whipworm Trichuris suis.</title>
        <authorList>
            <person name="Jex A.R."/>
            <person name="Nejsum P."/>
            <person name="Schwarz E.M."/>
            <person name="Hu L."/>
            <person name="Young N.D."/>
            <person name="Hall R.S."/>
            <person name="Korhonen P.K."/>
            <person name="Liao S."/>
            <person name="Thamsborg S."/>
            <person name="Xia J."/>
            <person name="Xu P."/>
            <person name="Wang S."/>
            <person name="Scheerlinck J.P."/>
            <person name="Hofmann A."/>
            <person name="Sternberg P.W."/>
            <person name="Wang J."/>
            <person name="Gasser R.B."/>
        </authorList>
    </citation>
    <scope>NUCLEOTIDE SEQUENCE [LARGE SCALE GENOMIC DNA]</scope>
    <source>
        <strain evidence="11">DCEP-RM93F</strain>
    </source>
</reference>
<protein>
    <recommendedName>
        <fullName evidence="1">RNA-directed DNA polymerase</fullName>
        <ecNumber evidence="1">2.7.7.49</ecNumber>
    </recommendedName>
</protein>
<evidence type="ECO:0000256" key="2">
    <source>
        <dbReference type="ARBA" id="ARBA00022670"/>
    </source>
</evidence>
<dbReference type="PROSITE" id="PS50994">
    <property type="entry name" value="INTEGRASE"/>
    <property type="match status" value="1"/>
</dbReference>
<name>A0A085MT08_9BILA</name>
<dbReference type="CDD" id="cd09274">
    <property type="entry name" value="RNase_HI_RT_Ty3"/>
    <property type="match status" value="1"/>
</dbReference>
<dbReference type="PROSITE" id="PS50878">
    <property type="entry name" value="RT_POL"/>
    <property type="match status" value="1"/>
</dbReference>
<evidence type="ECO:0000256" key="7">
    <source>
        <dbReference type="ARBA" id="ARBA00022801"/>
    </source>
</evidence>
<evidence type="ECO:0000256" key="6">
    <source>
        <dbReference type="ARBA" id="ARBA00022759"/>
    </source>
</evidence>
<keyword evidence="5" id="KW-0540">Nuclease</keyword>
<evidence type="ECO:0000259" key="9">
    <source>
        <dbReference type="PROSITE" id="PS50878"/>
    </source>
</evidence>
<proteinExistence type="predicted"/>
<dbReference type="InterPro" id="IPR000477">
    <property type="entry name" value="RT_dom"/>
</dbReference>
<dbReference type="CDD" id="cd01647">
    <property type="entry name" value="RT_LTR"/>
    <property type="match status" value="1"/>
</dbReference>
<keyword evidence="3" id="KW-0808">Transferase</keyword>
<accession>A0A085MT08</accession>
<dbReference type="InterPro" id="IPR055469">
    <property type="entry name" value="DUF7041"/>
</dbReference>